<evidence type="ECO:0000259" key="2">
    <source>
        <dbReference type="SMART" id="SM00382"/>
    </source>
</evidence>
<dbReference type="SUPFAM" id="SSF52540">
    <property type="entry name" value="P-loop containing nucleoside triphosphate hydrolases"/>
    <property type="match status" value="1"/>
</dbReference>
<evidence type="ECO:0000256" key="1">
    <source>
        <dbReference type="SAM" id="MobiDB-lite"/>
    </source>
</evidence>
<organism evidence="3">
    <name type="scientific">viral metagenome</name>
    <dbReference type="NCBI Taxonomy" id="1070528"/>
    <lineage>
        <taxon>unclassified sequences</taxon>
        <taxon>metagenomes</taxon>
        <taxon>organismal metagenomes</taxon>
    </lineage>
</organism>
<dbReference type="EMBL" id="MN740283">
    <property type="protein sequence ID" value="QHT97674.1"/>
    <property type="molecule type" value="Genomic_DNA"/>
</dbReference>
<dbReference type="InterPro" id="IPR050773">
    <property type="entry name" value="CbxX/CfxQ_RuBisCO_ESX"/>
</dbReference>
<feature type="compositionally biased region" description="Basic and acidic residues" evidence="1">
    <location>
        <begin position="507"/>
        <end position="525"/>
    </location>
</feature>
<feature type="region of interest" description="Disordered" evidence="1">
    <location>
        <begin position="507"/>
        <end position="533"/>
    </location>
</feature>
<sequence>MASELSALITKLKAYQLLDQGQRPYALNFIVDYARFMTTLEKIEAMIGLDLAKQQIAQQVKSFIVNYRRFGKPTNREMLHTLIYGPPGCGKTELGQLLAELWATSGCLSNDSKTDQPLFLVHHSSKNAPSSHNTQTDMEKIALRQNLAIKETMIRQQQDRLRTITATVGSVLTNLNNVRKKIKPKNDGQEPLVQAKFQEIKKRLKEMLGEQAQAASPLRPGATLQVLPVTVPKIPGVRSLFGAATIPPLLPSVPTTGASTPALKAESAGFDPISFLLQQTPKVEPVKPLSKFTRITRGDLIGKYQGHTTDQVREILLQHVGGVVMIDEAYNLLTSGQDDFGKELLTEIINFMTTWPDKIIFIFAGYRKEMEESVLKFQPGLARRFNWTFEITEYSPSELCKIFQKQLRKVFAPDPKLGKVEAQVEISEETLTKIEKFFQDNKDKFPFFGGDTERLCTCLKEVINSQNWERALDDTMSNDDFNKLFTEISFESFESAYKKYLENSAKLKEEQRKKDEEEKAKKESMSKIGHLYS</sequence>
<dbReference type="GO" id="GO:0016887">
    <property type="term" value="F:ATP hydrolysis activity"/>
    <property type="evidence" value="ECO:0007669"/>
    <property type="project" value="InterPro"/>
</dbReference>
<evidence type="ECO:0000313" key="3">
    <source>
        <dbReference type="EMBL" id="QHT97674.1"/>
    </source>
</evidence>
<dbReference type="InterPro" id="IPR003959">
    <property type="entry name" value="ATPase_AAA_core"/>
</dbReference>
<protein>
    <recommendedName>
        <fullName evidence="2">AAA+ ATPase domain-containing protein</fullName>
    </recommendedName>
</protein>
<feature type="domain" description="AAA+ ATPase" evidence="2">
    <location>
        <begin position="77"/>
        <end position="398"/>
    </location>
</feature>
<dbReference type="AlphaFoldDB" id="A0A6C0IWI2"/>
<name>A0A6C0IWI2_9ZZZZ</name>
<dbReference type="PANTHER" id="PTHR43392">
    <property type="entry name" value="AAA-TYPE ATPASE FAMILY PROTEIN / ANKYRIN REPEAT FAMILY PROTEIN"/>
    <property type="match status" value="1"/>
</dbReference>
<accession>A0A6C0IWI2</accession>
<dbReference type="Gene3D" id="3.40.50.300">
    <property type="entry name" value="P-loop containing nucleotide triphosphate hydrolases"/>
    <property type="match status" value="2"/>
</dbReference>
<dbReference type="SMART" id="SM00382">
    <property type="entry name" value="AAA"/>
    <property type="match status" value="1"/>
</dbReference>
<dbReference type="Pfam" id="PF00004">
    <property type="entry name" value="AAA"/>
    <property type="match status" value="1"/>
</dbReference>
<dbReference type="InterPro" id="IPR003593">
    <property type="entry name" value="AAA+_ATPase"/>
</dbReference>
<dbReference type="GO" id="GO:0005524">
    <property type="term" value="F:ATP binding"/>
    <property type="evidence" value="ECO:0007669"/>
    <property type="project" value="InterPro"/>
</dbReference>
<dbReference type="InterPro" id="IPR027417">
    <property type="entry name" value="P-loop_NTPase"/>
</dbReference>
<proteinExistence type="predicted"/>
<reference evidence="3" key="1">
    <citation type="journal article" date="2020" name="Nature">
        <title>Giant virus diversity and host interactions through global metagenomics.</title>
        <authorList>
            <person name="Schulz F."/>
            <person name="Roux S."/>
            <person name="Paez-Espino D."/>
            <person name="Jungbluth S."/>
            <person name="Walsh D.A."/>
            <person name="Denef V.J."/>
            <person name="McMahon K.D."/>
            <person name="Konstantinidis K.T."/>
            <person name="Eloe-Fadrosh E.A."/>
            <person name="Kyrpides N.C."/>
            <person name="Woyke T."/>
        </authorList>
    </citation>
    <scope>NUCLEOTIDE SEQUENCE</scope>
    <source>
        <strain evidence="3">GVMAG-M-3300025572-1</strain>
    </source>
</reference>
<dbReference type="PANTHER" id="PTHR43392:SF2">
    <property type="entry name" value="AAA-TYPE ATPASE FAMILY PROTEIN _ ANKYRIN REPEAT FAMILY PROTEIN"/>
    <property type="match status" value="1"/>
</dbReference>